<evidence type="ECO:0000256" key="6">
    <source>
        <dbReference type="ARBA" id="ARBA00022692"/>
    </source>
</evidence>
<keyword evidence="5 10" id="KW-0997">Cell inner membrane</keyword>
<evidence type="ECO:0000259" key="11">
    <source>
        <dbReference type="PROSITE" id="PS52015"/>
    </source>
</evidence>
<dbReference type="GO" id="GO:0031992">
    <property type="term" value="F:energy transducer activity"/>
    <property type="evidence" value="ECO:0007669"/>
    <property type="project" value="InterPro"/>
</dbReference>
<evidence type="ECO:0000256" key="1">
    <source>
        <dbReference type="ARBA" id="ARBA00004383"/>
    </source>
</evidence>
<evidence type="ECO:0000256" key="4">
    <source>
        <dbReference type="ARBA" id="ARBA00022475"/>
    </source>
</evidence>
<dbReference type="InterPro" id="IPR003538">
    <property type="entry name" value="TonB"/>
</dbReference>
<keyword evidence="6" id="KW-0812">Transmembrane</keyword>
<dbReference type="AlphaFoldDB" id="A0A0J8JKH2"/>
<proteinExistence type="inferred from homology"/>
<dbReference type="InterPro" id="IPR051045">
    <property type="entry name" value="TonB-dependent_transducer"/>
</dbReference>
<dbReference type="SUPFAM" id="SSF74653">
    <property type="entry name" value="TolA/TonB C-terminal domain"/>
    <property type="match status" value="1"/>
</dbReference>
<evidence type="ECO:0000313" key="13">
    <source>
        <dbReference type="Proteomes" id="UP000037600"/>
    </source>
</evidence>
<dbReference type="Gene3D" id="3.30.1150.10">
    <property type="match status" value="1"/>
</dbReference>
<dbReference type="GO" id="GO:0005886">
    <property type="term" value="C:plasma membrane"/>
    <property type="evidence" value="ECO:0007669"/>
    <property type="project" value="UniProtKB-SubCell"/>
</dbReference>
<evidence type="ECO:0000256" key="5">
    <source>
        <dbReference type="ARBA" id="ARBA00022519"/>
    </source>
</evidence>
<dbReference type="GO" id="GO:0015891">
    <property type="term" value="P:siderophore transport"/>
    <property type="evidence" value="ECO:0007669"/>
    <property type="project" value="InterPro"/>
</dbReference>
<dbReference type="InterPro" id="IPR006260">
    <property type="entry name" value="TonB/TolA_C"/>
</dbReference>
<comment type="function">
    <text evidence="10">Interacts with outer membrane receptor proteins that carry out high-affinity binding and energy dependent uptake into the periplasmic space of specific substrates. It could act to transduce energy from the cytoplasmic membrane to specific energy-requiring processes in the outer membrane, resulting in the release into the periplasm of ligands bound by these outer membrane proteins.</text>
</comment>
<keyword evidence="7 10" id="KW-0653">Protein transport</keyword>
<name>A0A0J8JKH2_9ALTE</name>
<keyword evidence="8" id="KW-1133">Transmembrane helix</keyword>
<dbReference type="PANTHER" id="PTHR33446">
    <property type="entry name" value="PROTEIN TONB-RELATED"/>
    <property type="match status" value="1"/>
</dbReference>
<dbReference type="NCBIfam" id="TIGR01352">
    <property type="entry name" value="tonB_Cterm"/>
    <property type="match status" value="1"/>
</dbReference>
<keyword evidence="10" id="KW-0735">Signal-anchor</keyword>
<comment type="similarity">
    <text evidence="2 10">Belongs to the TonB family.</text>
</comment>
<dbReference type="PANTHER" id="PTHR33446:SF14">
    <property type="entry name" value="PROTEIN TONB"/>
    <property type="match status" value="1"/>
</dbReference>
<dbReference type="STRING" id="1513271.XM47_11655"/>
<gene>
    <name evidence="12" type="ORF">XM47_11655</name>
</gene>
<evidence type="ECO:0000313" key="12">
    <source>
        <dbReference type="EMBL" id="KMT64971.1"/>
    </source>
</evidence>
<sequence>MMHQLTKAPNTRLLPVSTPTITDFVMQEPPINVNIKPPTRLPPEPEEIMKAPKLSKPVTNQPVTIKPPVPTISLTGLTGVEIATTINTQIMTSSGHSTGNSSQAMPVVRMEPRYPAIASRDGIEGWVKLSFSINETGGVENIKVLDSNPKRIFDRSAIKALSKWQYRPELNQGKAVRQENQTVQLDFNLNKD</sequence>
<organism evidence="12 13">
    <name type="scientific">Catenovulum maritimum</name>
    <dbReference type="NCBI Taxonomy" id="1513271"/>
    <lineage>
        <taxon>Bacteria</taxon>
        <taxon>Pseudomonadati</taxon>
        <taxon>Pseudomonadota</taxon>
        <taxon>Gammaproteobacteria</taxon>
        <taxon>Alteromonadales</taxon>
        <taxon>Alteromonadaceae</taxon>
        <taxon>Catenovulum</taxon>
    </lineage>
</organism>
<comment type="subcellular location">
    <subcellularLocation>
        <location evidence="1 10">Cell inner membrane</location>
        <topology evidence="1 10">Single-pass membrane protein</topology>
        <orientation evidence="1 10">Periplasmic side</orientation>
    </subcellularLocation>
</comment>
<dbReference type="Proteomes" id="UP000037600">
    <property type="component" value="Unassembled WGS sequence"/>
</dbReference>
<dbReference type="Pfam" id="PF03544">
    <property type="entry name" value="TonB_C"/>
    <property type="match status" value="1"/>
</dbReference>
<evidence type="ECO:0000256" key="10">
    <source>
        <dbReference type="RuleBase" id="RU362123"/>
    </source>
</evidence>
<comment type="caution">
    <text evidence="12">The sequence shown here is derived from an EMBL/GenBank/DDBJ whole genome shotgun (WGS) entry which is preliminary data.</text>
</comment>
<dbReference type="PRINTS" id="PR01374">
    <property type="entry name" value="TONBPROTEIN"/>
</dbReference>
<dbReference type="GO" id="GO:0030288">
    <property type="term" value="C:outer membrane-bounded periplasmic space"/>
    <property type="evidence" value="ECO:0007669"/>
    <property type="project" value="InterPro"/>
</dbReference>
<keyword evidence="9" id="KW-0472">Membrane</keyword>
<feature type="domain" description="TonB C-terminal" evidence="11">
    <location>
        <begin position="99"/>
        <end position="192"/>
    </location>
</feature>
<dbReference type="FunFam" id="3.30.1150.10:FF:000006">
    <property type="entry name" value="Protein TonB"/>
    <property type="match status" value="1"/>
</dbReference>
<evidence type="ECO:0000256" key="7">
    <source>
        <dbReference type="ARBA" id="ARBA00022927"/>
    </source>
</evidence>
<dbReference type="GO" id="GO:0055085">
    <property type="term" value="P:transmembrane transport"/>
    <property type="evidence" value="ECO:0007669"/>
    <property type="project" value="InterPro"/>
</dbReference>
<accession>A0A0J8JKH2</accession>
<evidence type="ECO:0000256" key="2">
    <source>
        <dbReference type="ARBA" id="ARBA00006555"/>
    </source>
</evidence>
<dbReference type="GO" id="GO:0015031">
    <property type="term" value="P:protein transport"/>
    <property type="evidence" value="ECO:0007669"/>
    <property type="project" value="UniProtKB-UniRule"/>
</dbReference>
<protein>
    <recommendedName>
        <fullName evidence="10">Protein TonB</fullName>
    </recommendedName>
</protein>
<keyword evidence="3 10" id="KW-0813">Transport</keyword>
<evidence type="ECO:0000256" key="3">
    <source>
        <dbReference type="ARBA" id="ARBA00022448"/>
    </source>
</evidence>
<evidence type="ECO:0000256" key="9">
    <source>
        <dbReference type="ARBA" id="ARBA00023136"/>
    </source>
</evidence>
<dbReference type="PROSITE" id="PS52015">
    <property type="entry name" value="TONB_CTD"/>
    <property type="match status" value="1"/>
</dbReference>
<dbReference type="InterPro" id="IPR037682">
    <property type="entry name" value="TonB_C"/>
</dbReference>
<keyword evidence="4 10" id="KW-1003">Cell membrane</keyword>
<evidence type="ECO:0000256" key="8">
    <source>
        <dbReference type="ARBA" id="ARBA00022989"/>
    </source>
</evidence>
<reference evidence="12 13" key="1">
    <citation type="submission" date="2015-04" db="EMBL/GenBank/DDBJ databases">
        <title>Draft Genome Sequence of the Novel Agar-Digesting Marine Bacterium Q1.</title>
        <authorList>
            <person name="Li Y."/>
            <person name="Li D."/>
            <person name="Chen G."/>
            <person name="Du Z."/>
        </authorList>
    </citation>
    <scope>NUCLEOTIDE SEQUENCE [LARGE SCALE GENOMIC DNA]</scope>
    <source>
        <strain evidence="12 13">Q1</strain>
    </source>
</reference>
<dbReference type="EMBL" id="LAZL01000017">
    <property type="protein sequence ID" value="KMT64971.1"/>
    <property type="molecule type" value="Genomic_DNA"/>
</dbReference>
<keyword evidence="13" id="KW-1185">Reference proteome</keyword>